<keyword evidence="1" id="KW-0732">Signal</keyword>
<dbReference type="EMBL" id="AYCK01019109">
    <property type="status" value="NOT_ANNOTATED_CDS"/>
    <property type="molecule type" value="Genomic_DNA"/>
</dbReference>
<dbReference type="Pfam" id="PF00059">
    <property type="entry name" value="Lectin_C"/>
    <property type="match status" value="1"/>
</dbReference>
<dbReference type="Ensembl" id="ENSPFOT00000012669.1">
    <property type="protein sequence ID" value="ENSPFOP00000012652.1"/>
    <property type="gene ID" value="ENSPFOG00000012671.1"/>
</dbReference>
<dbReference type="AlphaFoldDB" id="A0A087Y3P9"/>
<dbReference type="PROSITE" id="PS50041">
    <property type="entry name" value="C_TYPE_LECTIN_2"/>
    <property type="match status" value="1"/>
</dbReference>
<reference evidence="4" key="1">
    <citation type="submission" date="2013-10" db="EMBL/GenBank/DDBJ databases">
        <authorList>
            <person name="Schartl M."/>
            <person name="Warren W."/>
        </authorList>
    </citation>
    <scope>NUCLEOTIDE SEQUENCE [LARGE SCALE GENOMIC DNA]</scope>
    <source>
        <strain evidence="4">female</strain>
    </source>
</reference>
<sequence>MAAGLVFTLLLGLSFGLWDGADAVQLTVANCDKCTPGWTWYDGQCFLFMKVKKSWSEAEKFCLSLDGHLASIRSTNEYNFIRQLVYEATGKHTQTWVGGHDSPEEGFWFWSDGSKFVFHQWGPGEPNNSGGIEDCMDINLFGIYYWRYTICN</sequence>
<feature type="signal peptide" evidence="1">
    <location>
        <begin position="1"/>
        <end position="23"/>
    </location>
</feature>
<feature type="chain" id="PRO_5001833940" description="C-type lectin domain-containing protein" evidence="1">
    <location>
        <begin position="24"/>
        <end position="152"/>
    </location>
</feature>
<keyword evidence="4" id="KW-1185">Reference proteome</keyword>
<feature type="domain" description="C-type lectin" evidence="2">
    <location>
        <begin position="41"/>
        <end position="152"/>
    </location>
</feature>
<dbReference type="InterPro" id="IPR016186">
    <property type="entry name" value="C-type_lectin-like/link_sf"/>
</dbReference>
<dbReference type="PANTHER" id="PTHR22803">
    <property type="entry name" value="MANNOSE, PHOSPHOLIPASE, LECTIN RECEPTOR RELATED"/>
    <property type="match status" value="1"/>
</dbReference>
<protein>
    <recommendedName>
        <fullName evidence="2">C-type lectin domain-containing protein</fullName>
    </recommendedName>
</protein>
<dbReference type="SMART" id="SM00034">
    <property type="entry name" value="CLECT"/>
    <property type="match status" value="1"/>
</dbReference>
<evidence type="ECO:0000313" key="3">
    <source>
        <dbReference type="Ensembl" id="ENSPFOP00000012652.1"/>
    </source>
</evidence>
<accession>A0A087Y3P9</accession>
<dbReference type="EMBL" id="AYCK01019106">
    <property type="status" value="NOT_ANNOTATED_CDS"/>
    <property type="molecule type" value="Genomic_DNA"/>
</dbReference>
<dbReference type="EMBL" id="AYCK01019107">
    <property type="status" value="NOT_ANNOTATED_CDS"/>
    <property type="molecule type" value="Genomic_DNA"/>
</dbReference>
<proteinExistence type="predicted"/>
<organism evidence="3 4">
    <name type="scientific">Poecilia formosa</name>
    <name type="common">Amazon molly</name>
    <name type="synonym">Limia formosa</name>
    <dbReference type="NCBI Taxonomy" id="48698"/>
    <lineage>
        <taxon>Eukaryota</taxon>
        <taxon>Metazoa</taxon>
        <taxon>Chordata</taxon>
        <taxon>Craniata</taxon>
        <taxon>Vertebrata</taxon>
        <taxon>Euteleostomi</taxon>
        <taxon>Actinopterygii</taxon>
        <taxon>Neopterygii</taxon>
        <taxon>Teleostei</taxon>
        <taxon>Neoteleostei</taxon>
        <taxon>Acanthomorphata</taxon>
        <taxon>Ovalentaria</taxon>
        <taxon>Atherinomorphae</taxon>
        <taxon>Cyprinodontiformes</taxon>
        <taxon>Poeciliidae</taxon>
        <taxon>Poeciliinae</taxon>
        <taxon>Poecilia</taxon>
    </lineage>
</organism>
<dbReference type="EMBL" id="AYCK01019108">
    <property type="status" value="NOT_ANNOTATED_CDS"/>
    <property type="molecule type" value="Genomic_DNA"/>
</dbReference>
<dbReference type="OMA" id="RELTHTA"/>
<dbReference type="Proteomes" id="UP000028760">
    <property type="component" value="Unassembled WGS sequence"/>
</dbReference>
<dbReference type="STRING" id="48698.ENSPFOP00000012652"/>
<dbReference type="GeneTree" id="ENSGT00940000161814"/>
<evidence type="ECO:0000259" key="2">
    <source>
        <dbReference type="PROSITE" id="PS50041"/>
    </source>
</evidence>
<dbReference type="InterPro" id="IPR050111">
    <property type="entry name" value="C-type_lectin/snaclec_domain"/>
</dbReference>
<dbReference type="InterPro" id="IPR016187">
    <property type="entry name" value="CTDL_fold"/>
</dbReference>
<dbReference type="InterPro" id="IPR001304">
    <property type="entry name" value="C-type_lectin-like"/>
</dbReference>
<evidence type="ECO:0000313" key="4">
    <source>
        <dbReference type="Proteomes" id="UP000028760"/>
    </source>
</evidence>
<name>A0A087Y3P9_POEFO</name>
<reference evidence="3" key="2">
    <citation type="submission" date="2025-08" db="UniProtKB">
        <authorList>
            <consortium name="Ensembl"/>
        </authorList>
    </citation>
    <scope>IDENTIFICATION</scope>
</reference>
<dbReference type="Gene3D" id="3.10.100.10">
    <property type="entry name" value="Mannose-Binding Protein A, subunit A"/>
    <property type="match status" value="1"/>
</dbReference>
<dbReference type="SUPFAM" id="SSF56436">
    <property type="entry name" value="C-type lectin-like"/>
    <property type="match status" value="1"/>
</dbReference>
<reference evidence="3" key="3">
    <citation type="submission" date="2025-09" db="UniProtKB">
        <authorList>
            <consortium name="Ensembl"/>
        </authorList>
    </citation>
    <scope>IDENTIFICATION</scope>
</reference>
<evidence type="ECO:0000256" key="1">
    <source>
        <dbReference type="SAM" id="SignalP"/>
    </source>
</evidence>